<gene>
    <name evidence="3" type="ORF">R1flu_016349</name>
</gene>
<sequence length="566" mass="62524">MEDNDLHFTVSYRGKNLQLTFPAGCTLGELGEKLVELTGVAPHTIKLMLPKRPPLQPMSASQSSTLLRHSGITEGVMVRLMGSSAAEVATVSQGSSRDTRVRGFAEEEELARRRAYSASSSSSLPKGDYIFCDFRTLSLPGVELTPPATIALSIMHKLASDRGIVAIMNKYRWRVDVMTEMAPVGYVGVSPKCILGFNKNRGQEISLRLRTDDLKGFRKYESIKKTLLHELAHMVHDEHDEKFHALDKKLNEEAIALDWTKSAGHTLSSEKHSFSFQRELAEEMDTGGVHRSQGYRLGGGSTEQARYTDPRAAAAAAALRRFSATSSNTLSGVRQTSHLRSISELRPPQVEPARHAEPDPDDMDSESMVVIAEGSMLKREPGRDEAMEVVTKHPGNIEPQRAEPEPDDKVETQPRSDEPDPDGDDEVMVKADEPDPDDCLERKVRVEPDPDDDDEVSAKGAEPDPDDHSEKLNGVAEPDPDDHEEAFKGADEPDPDDHREKSAVPYEAKNGGEMLSRGAEPDPDDREETSPVSYEPDPDDSVRNCKREAGETCSTGVREYKHQCSF</sequence>
<keyword evidence="4" id="KW-1185">Reference proteome</keyword>
<accession>A0ABD1YLT2</accession>
<dbReference type="SUPFAM" id="SSF54236">
    <property type="entry name" value="Ubiquitin-like"/>
    <property type="match status" value="1"/>
</dbReference>
<evidence type="ECO:0000313" key="3">
    <source>
        <dbReference type="EMBL" id="KAL2631663.1"/>
    </source>
</evidence>
<dbReference type="PANTHER" id="PTHR47796:SF1">
    <property type="entry name" value="OS08G0500800 PROTEIN"/>
    <property type="match status" value="1"/>
</dbReference>
<name>A0ABD1YLT2_9MARC</name>
<evidence type="ECO:0000259" key="2">
    <source>
        <dbReference type="PROSITE" id="PS51397"/>
    </source>
</evidence>
<feature type="domain" description="WLM" evidence="2">
    <location>
        <begin position="122"/>
        <end position="323"/>
    </location>
</feature>
<feature type="compositionally biased region" description="Basic and acidic residues" evidence="1">
    <location>
        <begin position="485"/>
        <end position="502"/>
    </location>
</feature>
<evidence type="ECO:0000313" key="4">
    <source>
        <dbReference type="Proteomes" id="UP001605036"/>
    </source>
</evidence>
<comment type="caution">
    <text evidence="3">The sequence shown here is derived from an EMBL/GenBank/DDBJ whole genome shotgun (WGS) entry which is preliminary data.</text>
</comment>
<reference evidence="3 4" key="1">
    <citation type="submission" date="2024-09" db="EMBL/GenBank/DDBJ databases">
        <title>Chromosome-scale assembly of Riccia fluitans.</title>
        <authorList>
            <person name="Paukszto L."/>
            <person name="Sawicki J."/>
            <person name="Karawczyk K."/>
            <person name="Piernik-Szablinska J."/>
            <person name="Szczecinska M."/>
            <person name="Mazdziarz M."/>
        </authorList>
    </citation>
    <scope>NUCLEOTIDE SEQUENCE [LARGE SCALE GENOMIC DNA]</scope>
    <source>
        <strain evidence="3">Rf_01</strain>
        <tissue evidence="3">Aerial parts of the thallus</tissue>
    </source>
</reference>
<organism evidence="3 4">
    <name type="scientific">Riccia fluitans</name>
    <dbReference type="NCBI Taxonomy" id="41844"/>
    <lineage>
        <taxon>Eukaryota</taxon>
        <taxon>Viridiplantae</taxon>
        <taxon>Streptophyta</taxon>
        <taxon>Embryophyta</taxon>
        <taxon>Marchantiophyta</taxon>
        <taxon>Marchantiopsida</taxon>
        <taxon>Marchantiidae</taxon>
        <taxon>Marchantiales</taxon>
        <taxon>Ricciaceae</taxon>
        <taxon>Riccia</taxon>
    </lineage>
</organism>
<dbReference type="InterPro" id="IPR013536">
    <property type="entry name" value="WLM_dom"/>
</dbReference>
<dbReference type="Gene3D" id="3.10.20.90">
    <property type="entry name" value="Phosphatidylinositol 3-kinase Catalytic Subunit, Chain A, domain 1"/>
    <property type="match status" value="1"/>
</dbReference>
<dbReference type="InterPro" id="IPR029071">
    <property type="entry name" value="Ubiquitin-like_domsf"/>
</dbReference>
<dbReference type="Pfam" id="PF08325">
    <property type="entry name" value="WLM"/>
    <property type="match status" value="1"/>
</dbReference>
<dbReference type="Proteomes" id="UP001605036">
    <property type="component" value="Unassembled WGS sequence"/>
</dbReference>
<feature type="region of interest" description="Disordered" evidence="1">
    <location>
        <begin position="326"/>
        <end position="543"/>
    </location>
</feature>
<feature type="compositionally biased region" description="Polar residues" evidence="1">
    <location>
        <begin position="326"/>
        <end position="340"/>
    </location>
</feature>
<feature type="compositionally biased region" description="Basic and acidic residues" evidence="1">
    <location>
        <begin position="400"/>
        <end position="418"/>
    </location>
</feature>
<proteinExistence type="predicted"/>
<dbReference type="AlphaFoldDB" id="A0ABD1YLT2"/>
<evidence type="ECO:0000256" key="1">
    <source>
        <dbReference type="SAM" id="MobiDB-lite"/>
    </source>
</evidence>
<dbReference type="PANTHER" id="PTHR47796">
    <property type="entry name" value="ZINC METALLOPROTEINASE-LIKE PROTEIN"/>
    <property type="match status" value="1"/>
</dbReference>
<protein>
    <recommendedName>
        <fullName evidence="2">WLM domain-containing protein</fullName>
    </recommendedName>
</protein>
<dbReference type="EMBL" id="JBHFFA010000004">
    <property type="protein sequence ID" value="KAL2631663.1"/>
    <property type="molecule type" value="Genomic_DNA"/>
</dbReference>
<dbReference type="PROSITE" id="PS51397">
    <property type="entry name" value="WLM"/>
    <property type="match status" value="1"/>
</dbReference>
<feature type="compositionally biased region" description="Basic and acidic residues" evidence="1">
    <location>
        <begin position="427"/>
        <end position="448"/>
    </location>
</feature>
<feature type="compositionally biased region" description="Basic and acidic residues" evidence="1">
    <location>
        <begin position="376"/>
        <end position="386"/>
    </location>
</feature>